<proteinExistence type="predicted"/>
<evidence type="ECO:0000313" key="1">
    <source>
        <dbReference type="EMBL" id="CAD7230954.1"/>
    </source>
</evidence>
<reference evidence="1" key="1">
    <citation type="submission" date="2020-11" db="EMBL/GenBank/DDBJ databases">
        <authorList>
            <person name="Tran Van P."/>
        </authorList>
    </citation>
    <scope>NUCLEOTIDE SEQUENCE</scope>
</reference>
<dbReference type="EMBL" id="OB663091">
    <property type="protein sequence ID" value="CAD7230954.1"/>
    <property type="molecule type" value="Genomic_DNA"/>
</dbReference>
<protein>
    <submittedName>
        <fullName evidence="1">Uncharacterized protein</fullName>
    </submittedName>
</protein>
<accession>A0A7R8WLP6</accession>
<organism evidence="1">
    <name type="scientific">Cyprideis torosa</name>
    <dbReference type="NCBI Taxonomy" id="163714"/>
    <lineage>
        <taxon>Eukaryota</taxon>
        <taxon>Metazoa</taxon>
        <taxon>Ecdysozoa</taxon>
        <taxon>Arthropoda</taxon>
        <taxon>Crustacea</taxon>
        <taxon>Oligostraca</taxon>
        <taxon>Ostracoda</taxon>
        <taxon>Podocopa</taxon>
        <taxon>Podocopida</taxon>
        <taxon>Cytherocopina</taxon>
        <taxon>Cytheroidea</taxon>
        <taxon>Cytherideidae</taxon>
        <taxon>Cyprideis</taxon>
    </lineage>
</organism>
<gene>
    <name evidence="1" type="ORF">CTOB1V02_LOCUS8809</name>
</gene>
<name>A0A7R8WLP6_9CRUS</name>
<sequence>MHHGLQGDPLRCGNLPLNAVYSLYPENKDLKQELHFETSVQASNISSHRYSSSTSNISSHRYSSSTSNISSHRYSSSI</sequence>
<dbReference type="AlphaFoldDB" id="A0A7R8WLP6"/>